<comment type="caution">
    <text evidence="1">The sequence shown here is derived from an EMBL/GenBank/DDBJ whole genome shotgun (WGS) entry which is preliminary data.</text>
</comment>
<dbReference type="Proteomes" id="UP000265419">
    <property type="component" value="Unassembled WGS sequence"/>
</dbReference>
<reference evidence="1 2" key="1">
    <citation type="submission" date="2018-07" db="EMBL/GenBank/DDBJ databases">
        <title>Arthrobacter sp. nov., isolated from raw cow's milk with high bacterial count.</title>
        <authorList>
            <person name="Hahne J."/>
            <person name="Isele D."/>
            <person name="Lipski A."/>
        </authorList>
    </citation>
    <scope>NUCLEOTIDE SEQUENCE [LARGE SCALE GENOMIC DNA]</scope>
    <source>
        <strain evidence="1 2">JZ R-35</strain>
    </source>
</reference>
<protein>
    <submittedName>
        <fullName evidence="1">Transcriptional regulator</fullName>
    </submittedName>
</protein>
<keyword evidence="2" id="KW-1185">Reference proteome</keyword>
<organism evidence="1 2">
    <name type="scientific">Galactobacter valiniphilus</name>
    <dbReference type="NCBI Taxonomy" id="2676122"/>
    <lineage>
        <taxon>Bacteria</taxon>
        <taxon>Bacillati</taxon>
        <taxon>Actinomycetota</taxon>
        <taxon>Actinomycetes</taxon>
        <taxon>Micrococcales</taxon>
        <taxon>Micrococcaceae</taxon>
        <taxon>Galactobacter</taxon>
    </lineage>
</organism>
<dbReference type="InterPro" id="IPR029016">
    <property type="entry name" value="GAF-like_dom_sf"/>
</dbReference>
<name>A0A399J6I9_9MICC</name>
<proteinExistence type="predicted"/>
<dbReference type="AlphaFoldDB" id="A0A399J6I9"/>
<sequence length="365" mass="36696">MTDPWDHSQLAAARAGSPLAALVPLAHALLGGAAREAGVLLVVTDPAGRLLWLDGADTDLAEAEGWGLVAGTEWALVGGALSGLGRALATKAPSRSPRGPGLPQPFAAVAVRDPRQGTLCGALGITGGDAALAPFVLAALRGAAATLESHLATTALPAGPAVPVGSASAHALLRLTGPDAPTLDTPHGTSSLGRRHAELLAVLAAAPAGLDGAELVRRVYSQPVSGVTLRAEIARLRKALEESGALDAGVSLGSRPYRLSGVEDDATRVAAHLARGALVPALNEYGGELLPGSDAPEILRRRAELSTALRGAVLGSAQAEALSAFLALPEAAQDAEAWAAAAQLMPSGSPRRATAEARLAALRAR</sequence>
<evidence type="ECO:0000313" key="2">
    <source>
        <dbReference type="Proteomes" id="UP000265419"/>
    </source>
</evidence>
<gene>
    <name evidence="1" type="ORF">DWB68_14420</name>
</gene>
<dbReference type="Gene3D" id="3.30.450.40">
    <property type="match status" value="1"/>
</dbReference>
<dbReference type="RefSeq" id="WP_119425819.1">
    <property type="nucleotide sequence ID" value="NZ_QQXK01000037.1"/>
</dbReference>
<accession>A0A399J6I9</accession>
<evidence type="ECO:0000313" key="1">
    <source>
        <dbReference type="EMBL" id="RII41085.1"/>
    </source>
</evidence>
<dbReference type="EMBL" id="QQXK01000037">
    <property type="protein sequence ID" value="RII41085.1"/>
    <property type="molecule type" value="Genomic_DNA"/>
</dbReference>